<dbReference type="Gene3D" id="6.10.250.240">
    <property type="match status" value="1"/>
</dbReference>
<dbReference type="STRING" id="1798002.A2478_02980"/>
<dbReference type="InterPro" id="IPR000093">
    <property type="entry name" value="DNA_Rcmb_RecR"/>
</dbReference>
<reference evidence="9 10" key="1">
    <citation type="journal article" date="2016" name="Nat. Commun.">
        <title>Thousands of microbial genomes shed light on interconnected biogeochemical processes in an aquifer system.</title>
        <authorList>
            <person name="Anantharaman K."/>
            <person name="Brown C.T."/>
            <person name="Hug L.A."/>
            <person name="Sharon I."/>
            <person name="Castelle C.J."/>
            <person name="Probst A.J."/>
            <person name="Thomas B.C."/>
            <person name="Singh A."/>
            <person name="Wilkins M.J."/>
            <person name="Karaoz U."/>
            <person name="Brodie E.L."/>
            <person name="Williams K.H."/>
            <person name="Hubbard S.S."/>
            <person name="Banfield J.F."/>
        </authorList>
    </citation>
    <scope>NUCLEOTIDE SEQUENCE [LARGE SCALE GENOMIC DNA]</scope>
</reference>
<dbReference type="NCBIfam" id="TIGR00615">
    <property type="entry name" value="recR"/>
    <property type="match status" value="1"/>
</dbReference>
<dbReference type="Pfam" id="PF21176">
    <property type="entry name" value="RecR_HhH"/>
    <property type="match status" value="1"/>
</dbReference>
<keyword evidence="1 7" id="KW-0479">Metal-binding</keyword>
<dbReference type="GO" id="GO:0006310">
    <property type="term" value="P:DNA recombination"/>
    <property type="evidence" value="ECO:0007669"/>
    <property type="project" value="UniProtKB-UniRule"/>
</dbReference>
<organism evidence="9 10">
    <name type="scientific">Candidatus Falkowbacteria bacterium RIFOXYC2_FULL_36_12</name>
    <dbReference type="NCBI Taxonomy" id="1798002"/>
    <lineage>
        <taxon>Bacteria</taxon>
        <taxon>Candidatus Falkowiibacteriota</taxon>
    </lineage>
</organism>
<dbReference type="HAMAP" id="MF_00017">
    <property type="entry name" value="RecR"/>
    <property type="match status" value="1"/>
</dbReference>
<dbReference type="PROSITE" id="PS01300">
    <property type="entry name" value="RECR"/>
    <property type="match status" value="1"/>
</dbReference>
<evidence type="ECO:0000256" key="2">
    <source>
        <dbReference type="ARBA" id="ARBA00022763"/>
    </source>
</evidence>
<sequence>MRFPDKIQNLIEDFSKLPGIGRKTAERLVFSLLKKQQNDLELFAQHLKELQSLKLCTECFNFSDNGLCPICNNSNRDRTQLCIVAEQHDLNVIEETHEYHGLYHVLGGVLNPLEDFTENDLNIKTLIPKIEKNNILEVILALNPDMQGEATIIFLKKHLSPNKIKITRLARGLPMGSDLEYADEVTLSNALSNRREV</sequence>
<dbReference type="InterPro" id="IPR023627">
    <property type="entry name" value="Rcmb_RecR"/>
</dbReference>
<dbReference type="InterPro" id="IPR015967">
    <property type="entry name" value="Rcmb_RecR_Znf"/>
</dbReference>
<keyword evidence="3 7" id="KW-0863">Zinc-finger</keyword>
<evidence type="ECO:0000259" key="8">
    <source>
        <dbReference type="PROSITE" id="PS50880"/>
    </source>
</evidence>
<dbReference type="PROSITE" id="PS50880">
    <property type="entry name" value="TOPRIM"/>
    <property type="match status" value="1"/>
</dbReference>
<keyword evidence="4 7" id="KW-0862">Zinc</keyword>
<dbReference type="Pfam" id="PF02132">
    <property type="entry name" value="RecR_ZnF"/>
    <property type="match status" value="1"/>
</dbReference>
<dbReference type="SUPFAM" id="SSF111304">
    <property type="entry name" value="Recombination protein RecR"/>
    <property type="match status" value="1"/>
</dbReference>
<dbReference type="CDD" id="cd01025">
    <property type="entry name" value="TOPRIM_recR"/>
    <property type="match status" value="1"/>
</dbReference>
<accession>A0A1F5SZX7</accession>
<keyword evidence="2 7" id="KW-0227">DNA damage</keyword>
<comment type="function">
    <text evidence="7">May play a role in DNA repair. It seems to be involved in an RecBC-independent recombinational process of DNA repair. It may act with RecF and RecO.</text>
</comment>
<comment type="similarity">
    <text evidence="7">Belongs to the RecR family.</text>
</comment>
<dbReference type="Gene3D" id="3.40.1360.10">
    <property type="match status" value="1"/>
</dbReference>
<protein>
    <recommendedName>
        <fullName evidence="7">Recombination protein RecR</fullName>
    </recommendedName>
</protein>
<keyword evidence="6 7" id="KW-0234">DNA repair</keyword>
<evidence type="ECO:0000256" key="1">
    <source>
        <dbReference type="ARBA" id="ARBA00022723"/>
    </source>
</evidence>
<feature type="zinc finger region" description="C4-type" evidence="7">
    <location>
        <begin position="56"/>
        <end position="71"/>
    </location>
</feature>
<dbReference type="InterPro" id="IPR006171">
    <property type="entry name" value="TOPRIM_dom"/>
</dbReference>
<dbReference type="PANTHER" id="PTHR30446:SF0">
    <property type="entry name" value="RECOMBINATION PROTEIN RECR"/>
    <property type="match status" value="1"/>
</dbReference>
<dbReference type="EMBL" id="MFGJ01000006">
    <property type="protein sequence ID" value="OGF32264.1"/>
    <property type="molecule type" value="Genomic_DNA"/>
</dbReference>
<evidence type="ECO:0000256" key="3">
    <source>
        <dbReference type="ARBA" id="ARBA00022771"/>
    </source>
</evidence>
<dbReference type="Proteomes" id="UP000179001">
    <property type="component" value="Unassembled WGS sequence"/>
</dbReference>
<name>A0A1F5SZX7_9BACT</name>
<keyword evidence="5 7" id="KW-0233">DNA recombination</keyword>
<dbReference type="PANTHER" id="PTHR30446">
    <property type="entry name" value="RECOMBINATION PROTEIN RECR"/>
    <property type="match status" value="1"/>
</dbReference>
<dbReference type="GO" id="GO:0006281">
    <property type="term" value="P:DNA repair"/>
    <property type="evidence" value="ECO:0007669"/>
    <property type="project" value="UniProtKB-UniRule"/>
</dbReference>
<proteinExistence type="inferred from homology"/>
<dbReference type="Pfam" id="PF13662">
    <property type="entry name" value="Toprim_4"/>
    <property type="match status" value="1"/>
</dbReference>
<dbReference type="InterPro" id="IPR034137">
    <property type="entry name" value="TOPRIM_RecR"/>
</dbReference>
<comment type="caution">
    <text evidence="9">The sequence shown here is derived from an EMBL/GenBank/DDBJ whole genome shotgun (WGS) entry which is preliminary data.</text>
</comment>
<evidence type="ECO:0000313" key="10">
    <source>
        <dbReference type="Proteomes" id="UP000179001"/>
    </source>
</evidence>
<evidence type="ECO:0000256" key="5">
    <source>
        <dbReference type="ARBA" id="ARBA00023172"/>
    </source>
</evidence>
<gene>
    <name evidence="7" type="primary">recR</name>
    <name evidence="9" type="ORF">A2478_02980</name>
</gene>
<evidence type="ECO:0000256" key="4">
    <source>
        <dbReference type="ARBA" id="ARBA00022833"/>
    </source>
</evidence>
<dbReference type="SMART" id="SM00493">
    <property type="entry name" value="TOPRIM"/>
    <property type="match status" value="1"/>
</dbReference>
<dbReference type="AlphaFoldDB" id="A0A1F5SZX7"/>
<evidence type="ECO:0000313" key="9">
    <source>
        <dbReference type="EMBL" id="OGF32264.1"/>
    </source>
</evidence>
<evidence type="ECO:0000256" key="6">
    <source>
        <dbReference type="ARBA" id="ARBA00023204"/>
    </source>
</evidence>
<dbReference type="GO" id="GO:0003677">
    <property type="term" value="F:DNA binding"/>
    <property type="evidence" value="ECO:0007669"/>
    <property type="project" value="UniProtKB-UniRule"/>
</dbReference>
<evidence type="ECO:0000256" key="7">
    <source>
        <dbReference type="HAMAP-Rule" id="MF_00017"/>
    </source>
</evidence>
<dbReference type="Gene3D" id="1.10.8.420">
    <property type="entry name" value="RecR Domain 1"/>
    <property type="match status" value="1"/>
</dbReference>
<feature type="domain" description="Toprim" evidence="8">
    <location>
        <begin position="79"/>
        <end position="174"/>
    </location>
</feature>
<dbReference type="GO" id="GO:0008270">
    <property type="term" value="F:zinc ion binding"/>
    <property type="evidence" value="ECO:0007669"/>
    <property type="project" value="UniProtKB-KW"/>
</dbReference>
<dbReference type="Pfam" id="PF21175">
    <property type="entry name" value="RecR_C"/>
    <property type="match status" value="1"/>
</dbReference>